<name>A0A0E9P9W6_ANGAN</name>
<protein>
    <submittedName>
        <fullName evidence="1">Uncharacterized protein</fullName>
    </submittedName>
</protein>
<reference evidence="1" key="1">
    <citation type="submission" date="2014-11" db="EMBL/GenBank/DDBJ databases">
        <authorList>
            <person name="Amaro Gonzalez C."/>
        </authorList>
    </citation>
    <scope>NUCLEOTIDE SEQUENCE</scope>
</reference>
<reference evidence="1" key="2">
    <citation type="journal article" date="2015" name="Fish Shellfish Immunol.">
        <title>Early steps in the European eel (Anguilla anguilla)-Vibrio vulnificus interaction in the gills: Role of the RtxA13 toxin.</title>
        <authorList>
            <person name="Callol A."/>
            <person name="Pajuelo D."/>
            <person name="Ebbesson L."/>
            <person name="Teles M."/>
            <person name="MacKenzie S."/>
            <person name="Amaro C."/>
        </authorList>
    </citation>
    <scope>NUCLEOTIDE SEQUENCE</scope>
</reference>
<sequence>MMCNWLTYAYSLFCTQSHTSEMISFFSYQISLQYNLFSVHLLSLKANLVQIFFSLTVWCIETRSTYHSLSHPEVAWYIAGYSIEAEPVTCKILFLDAVAVGDPGILHTHKKRKAQQSSG</sequence>
<proteinExistence type="predicted"/>
<dbReference type="EMBL" id="GBXM01107732">
    <property type="protein sequence ID" value="JAH00845.1"/>
    <property type="molecule type" value="Transcribed_RNA"/>
</dbReference>
<dbReference type="AlphaFoldDB" id="A0A0E9P9W6"/>
<evidence type="ECO:0000313" key="1">
    <source>
        <dbReference type="EMBL" id="JAH00845.1"/>
    </source>
</evidence>
<organism evidence="1">
    <name type="scientific">Anguilla anguilla</name>
    <name type="common">European freshwater eel</name>
    <name type="synonym">Muraena anguilla</name>
    <dbReference type="NCBI Taxonomy" id="7936"/>
    <lineage>
        <taxon>Eukaryota</taxon>
        <taxon>Metazoa</taxon>
        <taxon>Chordata</taxon>
        <taxon>Craniata</taxon>
        <taxon>Vertebrata</taxon>
        <taxon>Euteleostomi</taxon>
        <taxon>Actinopterygii</taxon>
        <taxon>Neopterygii</taxon>
        <taxon>Teleostei</taxon>
        <taxon>Anguilliformes</taxon>
        <taxon>Anguillidae</taxon>
        <taxon>Anguilla</taxon>
    </lineage>
</organism>
<accession>A0A0E9P9W6</accession>